<dbReference type="EC" id="3.4.16.4" evidence="3"/>
<dbReference type="EMBL" id="JYIV01000017">
    <property type="protein sequence ID" value="KJL25298.1"/>
    <property type="molecule type" value="Genomic_DNA"/>
</dbReference>
<dbReference type="GO" id="GO:0009002">
    <property type="term" value="F:serine-type D-Ala-D-Ala carboxypeptidase activity"/>
    <property type="evidence" value="ECO:0007669"/>
    <property type="project" value="UniProtKB-EC"/>
</dbReference>
<organism evidence="3 4">
    <name type="scientific">Microbacterium oxydans</name>
    <dbReference type="NCBI Taxonomy" id="82380"/>
    <lineage>
        <taxon>Bacteria</taxon>
        <taxon>Bacillati</taxon>
        <taxon>Actinomycetota</taxon>
        <taxon>Actinomycetes</taxon>
        <taxon>Micrococcales</taxon>
        <taxon>Microbacteriaceae</taxon>
        <taxon>Microbacterium</taxon>
    </lineage>
</organism>
<keyword evidence="3" id="KW-0378">Hydrolase</keyword>
<sequence>MGSHSSPIGKHTVKSHAPRPRFALALAAVGLSTSMLALAACASPAPPAPSSTTTGKFDADTVKKLDQILDEAISEHDMPGVTLAIWSPEGDYVSSAGLADVEKKTEMTPELNHRIGSVTKTFVVTALLRLVDDGAVSLDDPISTYVDGLREGDRITIRDLAGMTSGVPEYTNDKAWQDAYFADPFAPLTPQSLIEGIKDAPLNDEPGTVLEYSNTNTVLLGLAIEKITGMPLADVVRKEVTDPLGLEHTFLPEGNDFPEPHAQGYTVQTPDGSKKAATDWNPSWAWAAGGMISDLEDLKVWVPALATGELLSPELQKERLTVTPVSPDDKESGYGLGLFRLDGWIGHNGGLPGYKTVTIYLPEKEMTVVAFVNSDVDGESDLGPGLLTPVTELLTPENVYQLG</sequence>
<dbReference type="InterPro" id="IPR001466">
    <property type="entry name" value="Beta-lactam-related"/>
</dbReference>
<keyword evidence="3" id="KW-0121">Carboxypeptidase</keyword>
<dbReference type="Gene3D" id="3.40.710.10">
    <property type="entry name" value="DD-peptidase/beta-lactamase superfamily"/>
    <property type="match status" value="1"/>
</dbReference>
<dbReference type="OrthoDB" id="3174977at2"/>
<comment type="caution">
    <text evidence="3">The sequence shown here is derived from an EMBL/GenBank/DDBJ whole genome shotgun (WGS) entry which is preliminary data.</text>
</comment>
<feature type="signal peptide" evidence="1">
    <location>
        <begin position="1"/>
        <end position="39"/>
    </location>
</feature>
<dbReference type="Pfam" id="PF00144">
    <property type="entry name" value="Beta-lactamase"/>
    <property type="match status" value="1"/>
</dbReference>
<protein>
    <submittedName>
        <fullName evidence="3">D-alanyl-D-alanine carboxypeptidase</fullName>
        <ecNumber evidence="3">3.4.16.4</ecNumber>
    </submittedName>
</protein>
<dbReference type="Proteomes" id="UP000033725">
    <property type="component" value="Unassembled WGS sequence"/>
</dbReference>
<accession>A0A0F0KWP5</accession>
<dbReference type="PANTHER" id="PTHR46825">
    <property type="entry name" value="D-ALANYL-D-ALANINE-CARBOXYPEPTIDASE/ENDOPEPTIDASE AMPH"/>
    <property type="match status" value="1"/>
</dbReference>
<dbReference type="InterPro" id="IPR050491">
    <property type="entry name" value="AmpC-like"/>
</dbReference>
<feature type="chain" id="PRO_5002444816" evidence="1">
    <location>
        <begin position="40"/>
        <end position="403"/>
    </location>
</feature>
<keyword evidence="3" id="KW-0645">Protease</keyword>
<gene>
    <name evidence="3" type="ORF">RN51_00746</name>
</gene>
<dbReference type="AlphaFoldDB" id="A0A0F0KWP5"/>
<reference evidence="3 4" key="1">
    <citation type="submission" date="2015-02" db="EMBL/GenBank/DDBJ databases">
        <title>Draft genome sequences of ten Microbacterium spp. with emphasis on heavy metal contaminated environments.</title>
        <authorList>
            <person name="Corretto E."/>
        </authorList>
    </citation>
    <scope>NUCLEOTIDE SEQUENCE [LARGE SCALE GENOMIC DNA]</scope>
    <source>
        <strain evidence="3 4">BEL163</strain>
    </source>
</reference>
<keyword evidence="1" id="KW-0732">Signal</keyword>
<feature type="domain" description="Beta-lactamase-related" evidence="2">
    <location>
        <begin position="65"/>
        <end position="380"/>
    </location>
</feature>
<proteinExistence type="predicted"/>
<dbReference type="InterPro" id="IPR012338">
    <property type="entry name" value="Beta-lactam/transpept-like"/>
</dbReference>
<dbReference type="SUPFAM" id="SSF56601">
    <property type="entry name" value="beta-lactamase/transpeptidase-like"/>
    <property type="match status" value="1"/>
</dbReference>
<dbReference type="PANTHER" id="PTHR46825:SF7">
    <property type="entry name" value="D-ALANYL-D-ALANINE CARBOXYPEPTIDASE"/>
    <property type="match status" value="1"/>
</dbReference>
<evidence type="ECO:0000313" key="3">
    <source>
        <dbReference type="EMBL" id="KJL25298.1"/>
    </source>
</evidence>
<name>A0A0F0KWP5_9MICO</name>
<evidence type="ECO:0000313" key="4">
    <source>
        <dbReference type="Proteomes" id="UP000033725"/>
    </source>
</evidence>
<dbReference type="PATRIC" id="fig|82380.10.peg.745"/>
<evidence type="ECO:0000256" key="1">
    <source>
        <dbReference type="SAM" id="SignalP"/>
    </source>
</evidence>
<evidence type="ECO:0000259" key="2">
    <source>
        <dbReference type="Pfam" id="PF00144"/>
    </source>
</evidence>